<dbReference type="EMBL" id="UINC01003154">
    <property type="protein sequence ID" value="SVA03810.1"/>
    <property type="molecule type" value="Genomic_DNA"/>
</dbReference>
<dbReference type="SMART" id="SM00862">
    <property type="entry name" value="Trans_reg_C"/>
    <property type="match status" value="1"/>
</dbReference>
<organism evidence="4">
    <name type="scientific">marine metagenome</name>
    <dbReference type="NCBI Taxonomy" id="408172"/>
    <lineage>
        <taxon>unclassified sequences</taxon>
        <taxon>metagenomes</taxon>
        <taxon>ecological metagenomes</taxon>
    </lineage>
</organism>
<dbReference type="SUPFAM" id="SSF55781">
    <property type="entry name" value="GAF domain-like"/>
    <property type="match status" value="1"/>
</dbReference>
<feature type="transmembrane region" description="Helical" evidence="2">
    <location>
        <begin position="58"/>
        <end position="77"/>
    </location>
</feature>
<dbReference type="Pfam" id="PF00486">
    <property type="entry name" value="Trans_reg_C"/>
    <property type="match status" value="1"/>
</dbReference>
<name>A0A381SIB9_9ZZZZ</name>
<dbReference type="InterPro" id="IPR001867">
    <property type="entry name" value="OmpR/PhoB-type_DNA-bd"/>
</dbReference>
<dbReference type="GO" id="GO:0000160">
    <property type="term" value="P:phosphorelay signal transduction system"/>
    <property type="evidence" value="ECO:0007669"/>
    <property type="project" value="InterPro"/>
</dbReference>
<reference evidence="4" key="1">
    <citation type="submission" date="2018-05" db="EMBL/GenBank/DDBJ databases">
        <authorList>
            <person name="Lanie J.A."/>
            <person name="Ng W.-L."/>
            <person name="Kazmierczak K.M."/>
            <person name="Andrzejewski T.M."/>
            <person name="Davidsen T.M."/>
            <person name="Wayne K.J."/>
            <person name="Tettelin H."/>
            <person name="Glass J.I."/>
            <person name="Rusch D."/>
            <person name="Podicherti R."/>
            <person name="Tsui H.-C.T."/>
            <person name="Winkler M.E."/>
        </authorList>
    </citation>
    <scope>NUCLEOTIDE SEQUENCE</scope>
</reference>
<dbReference type="InterPro" id="IPR036388">
    <property type="entry name" value="WH-like_DNA-bd_sf"/>
</dbReference>
<proteinExistence type="predicted"/>
<dbReference type="SUPFAM" id="SSF46894">
    <property type="entry name" value="C-terminal effector domain of the bipartite response regulators"/>
    <property type="match status" value="1"/>
</dbReference>
<dbReference type="GO" id="GO:0006355">
    <property type="term" value="P:regulation of DNA-templated transcription"/>
    <property type="evidence" value="ECO:0007669"/>
    <property type="project" value="InterPro"/>
</dbReference>
<feature type="domain" description="OmpR/PhoB-type" evidence="3">
    <location>
        <begin position="285"/>
        <end position="384"/>
    </location>
</feature>
<evidence type="ECO:0000256" key="2">
    <source>
        <dbReference type="SAM" id="Phobius"/>
    </source>
</evidence>
<keyword evidence="2" id="KW-0472">Membrane</keyword>
<feature type="transmembrane region" description="Helical" evidence="2">
    <location>
        <begin position="32"/>
        <end position="52"/>
    </location>
</feature>
<keyword evidence="1" id="KW-0238">DNA-binding</keyword>
<dbReference type="CDD" id="cd00383">
    <property type="entry name" value="trans_reg_C"/>
    <property type="match status" value="1"/>
</dbReference>
<dbReference type="GO" id="GO:0003677">
    <property type="term" value="F:DNA binding"/>
    <property type="evidence" value="ECO:0007669"/>
    <property type="project" value="UniProtKB-KW"/>
</dbReference>
<evidence type="ECO:0000313" key="4">
    <source>
        <dbReference type="EMBL" id="SVA03810.1"/>
    </source>
</evidence>
<gene>
    <name evidence="4" type="ORF">METZ01_LOCUS56664</name>
</gene>
<dbReference type="AlphaFoldDB" id="A0A381SIB9"/>
<evidence type="ECO:0000256" key="1">
    <source>
        <dbReference type="ARBA" id="ARBA00023125"/>
    </source>
</evidence>
<dbReference type="InterPro" id="IPR016032">
    <property type="entry name" value="Sig_transdc_resp-reg_C-effctor"/>
</dbReference>
<dbReference type="PROSITE" id="PS51755">
    <property type="entry name" value="OMPR_PHOB"/>
    <property type="match status" value="1"/>
</dbReference>
<keyword evidence="2" id="KW-0812">Transmembrane</keyword>
<dbReference type="Gene3D" id="1.10.10.10">
    <property type="entry name" value="Winged helix-like DNA-binding domain superfamily/Winged helix DNA-binding domain"/>
    <property type="match status" value="1"/>
</dbReference>
<accession>A0A381SIB9</accession>
<evidence type="ECO:0000259" key="3">
    <source>
        <dbReference type="PROSITE" id="PS51755"/>
    </source>
</evidence>
<keyword evidence="2" id="KW-1133">Transmembrane helix</keyword>
<sequence length="395" mass="43071">MKSTQITKQLNEPFSILFVPVFQPFRQLFRKWITPVSALLAGVSIVLTGFLLAENLVILASFNLATLFGSVVVHFFLTKRNNDRSKQVKALKDRLSREASASRILQGAKLLNRDDGTSLDARLASATRTATNYEAAIVFSLQHTHGALAPSHWSYKGQMLNIDAEFEPLTGSSPGASAVRQGSAIALSTKDPQLTSIPAWATQSGFTQGIVSPIFDGLDTVGVVYALNKKPTLPTLREIEQLELILSFRSTISSDRKSGMFGQRFRTFESENSSNTDNTDPDKTIKSLRVGSLLLNAELVQMELSGTPISLSPTEFLLMHTLASSANMPVSPSILMNACWEEGARPAEQALDVAIFRLRKKLKTFLAHTGLIKTVRGSGYMFDTSSIEVDSAAAV</sequence>
<protein>
    <recommendedName>
        <fullName evidence="3">OmpR/PhoB-type domain-containing protein</fullName>
    </recommendedName>
</protein>